<dbReference type="Proteomes" id="UP000887580">
    <property type="component" value="Unplaced"/>
</dbReference>
<proteinExistence type="predicted"/>
<protein>
    <submittedName>
        <fullName evidence="2">Major facilitator superfamily (MFS) profile domain-containing protein</fullName>
    </submittedName>
</protein>
<organism evidence="1 2">
    <name type="scientific">Panagrolaimus sp. PS1159</name>
    <dbReference type="NCBI Taxonomy" id="55785"/>
    <lineage>
        <taxon>Eukaryota</taxon>
        <taxon>Metazoa</taxon>
        <taxon>Ecdysozoa</taxon>
        <taxon>Nematoda</taxon>
        <taxon>Chromadorea</taxon>
        <taxon>Rhabditida</taxon>
        <taxon>Tylenchina</taxon>
        <taxon>Panagrolaimomorpha</taxon>
        <taxon>Panagrolaimoidea</taxon>
        <taxon>Panagrolaimidae</taxon>
        <taxon>Panagrolaimus</taxon>
    </lineage>
</organism>
<name>A0AC35EV11_9BILA</name>
<evidence type="ECO:0000313" key="2">
    <source>
        <dbReference type="WBParaSite" id="PS1159_v2.g10251.t1"/>
    </source>
</evidence>
<accession>A0AC35EV11</accession>
<reference evidence="2" key="1">
    <citation type="submission" date="2022-11" db="UniProtKB">
        <authorList>
            <consortium name="WormBaseParasite"/>
        </authorList>
    </citation>
    <scope>IDENTIFICATION</scope>
</reference>
<evidence type="ECO:0000313" key="1">
    <source>
        <dbReference type="Proteomes" id="UP000887580"/>
    </source>
</evidence>
<dbReference type="WBParaSite" id="PS1159_v2.g10251.t1">
    <property type="protein sequence ID" value="PS1159_v2.g10251.t1"/>
    <property type="gene ID" value="PS1159_v2.g10251"/>
</dbReference>
<sequence length="386" mass="43466">MTLGGAIQYLGAITFMPELFLLGRAIAALCAPLADAALILYIQESSPVAYRATFSFIAEIVYGFSSVLGLLFGMDSIFGNSFSTILFLPIIPGICFTLFVSCVPDTPKYLMIIKKNRKHALKSLEFFQGEKKENEELLENFIVEGSHEDHEKQSSFKEILGTWHLRQAVFISSAVLAFTLPFYAIMQSSTYFFQHIKIDNDTAQIASTNLMLIITASSMIGSLFIDRYPRRILVLTFGSLSTLFLTTFVIFSALTDIFLWSKYAAMASMFLFSVTYGLVLGPLSWFVAPELVIQKHKSKIFCFTNAICNCMISITNFITIASYQIVGAYIFIPLFIIPSIFCLIYLYLRLPETLKKETHEIHDSMRARRKQKKGSLCPSKSLDSFN</sequence>